<reference evidence="2 3" key="1">
    <citation type="submission" date="2021-05" db="EMBL/GenBank/DDBJ databases">
        <title>A Polyphasic approach of four new species of the genus Ohtaekwangia: Ohtaekwangia histidinii sp. nov., Ohtaekwangia cretensis sp. nov., Ohtaekwangia indiensis sp. nov., Ohtaekwangia reichenbachii sp. nov. from diverse environment.</title>
        <authorList>
            <person name="Octaviana S."/>
        </authorList>
    </citation>
    <scope>NUCLEOTIDE SEQUENCE [LARGE SCALE GENOMIC DNA]</scope>
    <source>
        <strain evidence="2 3">PWU37</strain>
    </source>
</reference>
<dbReference type="AlphaFoldDB" id="A0AAP2D4G1"/>
<dbReference type="EMBL" id="JAHESC010000001">
    <property type="protein sequence ID" value="MBT1685153.1"/>
    <property type="molecule type" value="Genomic_DNA"/>
</dbReference>
<organism evidence="2 3">
    <name type="scientific">Dawidia soli</name>
    <dbReference type="NCBI Taxonomy" id="2782352"/>
    <lineage>
        <taxon>Bacteria</taxon>
        <taxon>Pseudomonadati</taxon>
        <taxon>Bacteroidota</taxon>
        <taxon>Cytophagia</taxon>
        <taxon>Cytophagales</taxon>
        <taxon>Chryseotaleaceae</taxon>
        <taxon>Dawidia</taxon>
    </lineage>
</organism>
<evidence type="ECO:0000313" key="2">
    <source>
        <dbReference type="EMBL" id="MBT1685153.1"/>
    </source>
</evidence>
<dbReference type="Proteomes" id="UP001319180">
    <property type="component" value="Unassembled WGS sequence"/>
</dbReference>
<evidence type="ECO:0000256" key="1">
    <source>
        <dbReference type="SAM" id="SignalP"/>
    </source>
</evidence>
<feature type="chain" id="PRO_5042990758" evidence="1">
    <location>
        <begin position="21"/>
        <end position="118"/>
    </location>
</feature>
<keyword evidence="1" id="KW-0732">Signal</keyword>
<protein>
    <submittedName>
        <fullName evidence="2">Uncharacterized protein</fullName>
    </submittedName>
</protein>
<dbReference type="RefSeq" id="WP_254088402.1">
    <property type="nucleotide sequence ID" value="NZ_JAHESC010000001.1"/>
</dbReference>
<accession>A0AAP2D4G1</accession>
<gene>
    <name evidence="2" type="ORF">KK078_01225</name>
</gene>
<proteinExistence type="predicted"/>
<evidence type="ECO:0000313" key="3">
    <source>
        <dbReference type="Proteomes" id="UP001319180"/>
    </source>
</evidence>
<keyword evidence="3" id="KW-1185">Reference proteome</keyword>
<name>A0AAP2D4G1_9BACT</name>
<comment type="caution">
    <text evidence="2">The sequence shown here is derived from an EMBL/GenBank/DDBJ whole genome shotgun (WGS) entry which is preliminary data.</text>
</comment>
<sequence>MKKVILAGFAFVLAMGLAIAANAPLRETIKVPLEQVPVSVRNAFEKDFGAAPEGGYWTALIEKESSNGRTIVTPLNYSFVKKAKGNKIEVKYTPTGTLESFSGLEKITPVADAAAVPN</sequence>
<feature type="signal peptide" evidence="1">
    <location>
        <begin position="1"/>
        <end position="20"/>
    </location>
</feature>